<feature type="domain" description="IFT122 first beta-propeller" evidence="9">
    <location>
        <begin position="10"/>
        <end position="187"/>
    </location>
</feature>
<comment type="subcellular location">
    <subcellularLocation>
        <location evidence="1">Cell projection</location>
        <location evidence="1">Cilium</location>
    </subcellularLocation>
</comment>
<dbReference type="GO" id="GO:0061512">
    <property type="term" value="P:protein localization to cilium"/>
    <property type="evidence" value="ECO:0007669"/>
    <property type="project" value="TreeGrafter"/>
</dbReference>
<dbReference type="Pfam" id="PF23377">
    <property type="entry name" value="Beta-prop_IFT122_2nd"/>
    <property type="match status" value="1"/>
</dbReference>
<evidence type="ECO:0000256" key="6">
    <source>
        <dbReference type="ARBA" id="ARBA00023273"/>
    </source>
</evidence>
<evidence type="ECO:0000256" key="1">
    <source>
        <dbReference type="ARBA" id="ARBA00004138"/>
    </source>
</evidence>
<reference evidence="11" key="1">
    <citation type="submission" date="2022-11" db="UniProtKB">
        <authorList>
            <consortium name="WormBaseParasite"/>
        </authorList>
    </citation>
    <scope>IDENTIFICATION</scope>
</reference>
<protein>
    <recommendedName>
        <fullName evidence="2">Intraflagellar transport protein 122 homolog</fullName>
    </recommendedName>
</protein>
<dbReference type="InterPro" id="IPR056152">
    <property type="entry name" value="Beta-prop_IFT122_2nd"/>
</dbReference>
<dbReference type="Gene3D" id="2.130.10.10">
    <property type="entry name" value="YVTN repeat-like/Quinoprotein amine dehydrogenase"/>
    <property type="match status" value="3"/>
</dbReference>
<dbReference type="GO" id="GO:0035721">
    <property type="term" value="P:intraciliary retrograde transport"/>
    <property type="evidence" value="ECO:0007669"/>
    <property type="project" value="TreeGrafter"/>
</dbReference>
<dbReference type="PROSITE" id="PS50082">
    <property type="entry name" value="WD_REPEATS_2"/>
    <property type="match status" value="1"/>
</dbReference>
<dbReference type="SMART" id="SM00320">
    <property type="entry name" value="WD40"/>
    <property type="match status" value="6"/>
</dbReference>
<feature type="repeat" description="WD" evidence="7">
    <location>
        <begin position="46"/>
        <end position="78"/>
    </location>
</feature>
<dbReference type="GO" id="GO:1905515">
    <property type="term" value="P:non-motile cilium assembly"/>
    <property type="evidence" value="ECO:0007669"/>
    <property type="project" value="TreeGrafter"/>
</dbReference>
<dbReference type="InterPro" id="IPR039857">
    <property type="entry name" value="Ift122/121"/>
</dbReference>
<dbReference type="GO" id="GO:0097730">
    <property type="term" value="C:non-motile cilium"/>
    <property type="evidence" value="ECO:0007669"/>
    <property type="project" value="TreeGrafter"/>
</dbReference>
<keyword evidence="4" id="KW-0677">Repeat</keyword>
<dbReference type="PROSITE" id="PS50294">
    <property type="entry name" value="WD_REPEATS_REGION"/>
    <property type="match status" value="1"/>
</dbReference>
<dbReference type="InterPro" id="IPR056153">
    <property type="entry name" value="Beta-prop_IFT122_1st"/>
</dbReference>
<dbReference type="InterPro" id="IPR015943">
    <property type="entry name" value="WD40/YVTN_repeat-like_dom_sf"/>
</dbReference>
<keyword evidence="10" id="KW-1185">Reference proteome</keyword>
<dbReference type="SUPFAM" id="SSF50978">
    <property type="entry name" value="WD40 repeat-like"/>
    <property type="match status" value="2"/>
</dbReference>
<organism evidence="10 11">
    <name type="scientific">Acrobeloides nanus</name>
    <dbReference type="NCBI Taxonomy" id="290746"/>
    <lineage>
        <taxon>Eukaryota</taxon>
        <taxon>Metazoa</taxon>
        <taxon>Ecdysozoa</taxon>
        <taxon>Nematoda</taxon>
        <taxon>Chromadorea</taxon>
        <taxon>Rhabditida</taxon>
        <taxon>Tylenchina</taxon>
        <taxon>Cephalobomorpha</taxon>
        <taxon>Cephaloboidea</taxon>
        <taxon>Cephalobidae</taxon>
        <taxon>Acrobeloides</taxon>
    </lineage>
</organism>
<keyword evidence="6" id="KW-0966">Cell projection</keyword>
<sequence length="570" mass="64690">MGRRFEEICSCIYDLTFKPDGSQLLVAVDNKILVYDPNDGTLVTSLKAHKDLVFAVSYAYNGEKFASGSQDKTVIVWSDQHEGLLKYTHNEAIQCLSFSPTSLILLSCAVTDFGIWSQNEKNVSKQKIASRCTTCAWNTDGTYYAIGMYDGTVSIRSTSLPSTADEIARIERPSGDPVWCVRFGQARQINPETHMRRRMNLIEDSSYPGELLAVADWGQSISFYSYDGKNVGKQDNMLGYDPCAMEYFNDGQFLMIGGSSKIVTLHTRDGTDLGTIAQMDSWVWNVKAKPNSNYVVVGCVDGTLACYQIMFSTVHGLYKDYYGYRDNMTEVVVQHLTRQTSVRIRCNDLVRKVAVYNQRLAIQLSDRILIYRQCSGDRENDPLEYKLLDRINQAFDCSLLVVCSHHLILCQERRLQCYDQKGLKQREWIMEALIRYIKVVGGPPGREAILLGLRNGMVCKIFVDNPFPVNVIQLKNAIRCLDISLSRRKMATVDENGICMVFDTITKEMIFQEPNSNSVAWNSDNDDLLCYSGFGTLSIKAKDFSAYQQRMQRIRDQLPVLSSYLLFYCL</sequence>
<proteinExistence type="predicted"/>
<feature type="domain" description="IFT122 first beta-propeller" evidence="9">
    <location>
        <begin position="209"/>
        <end position="309"/>
    </location>
</feature>
<dbReference type="PANTHER" id="PTHR12764:SF4">
    <property type="entry name" value="INTRAFLAGELLAR TRANSPORT PROTEIN 122 HOMOLOG"/>
    <property type="match status" value="1"/>
</dbReference>
<evidence type="ECO:0000313" key="10">
    <source>
        <dbReference type="Proteomes" id="UP000887540"/>
    </source>
</evidence>
<dbReference type="AlphaFoldDB" id="A0A914CC48"/>
<evidence type="ECO:0000256" key="5">
    <source>
        <dbReference type="ARBA" id="ARBA00023069"/>
    </source>
</evidence>
<evidence type="ECO:0000313" key="11">
    <source>
        <dbReference type="WBParaSite" id="ACRNAN_Path_832.g3192.t1"/>
    </source>
</evidence>
<evidence type="ECO:0000259" key="9">
    <source>
        <dbReference type="Pfam" id="PF23381"/>
    </source>
</evidence>
<keyword evidence="5" id="KW-0969">Cilium</keyword>
<dbReference type="WBParaSite" id="ACRNAN_Path_832.g3192.t1">
    <property type="protein sequence ID" value="ACRNAN_Path_832.g3192.t1"/>
    <property type="gene ID" value="ACRNAN_Path_832.g3192"/>
</dbReference>
<evidence type="ECO:0000256" key="2">
    <source>
        <dbReference type="ARBA" id="ARBA00019442"/>
    </source>
</evidence>
<evidence type="ECO:0000256" key="7">
    <source>
        <dbReference type="PROSITE-ProRule" id="PRU00221"/>
    </source>
</evidence>
<dbReference type="PANTHER" id="PTHR12764">
    <property type="entry name" value="WD REPEAT DOMAIN-RELATED"/>
    <property type="match status" value="1"/>
</dbReference>
<keyword evidence="3 7" id="KW-0853">WD repeat</keyword>
<feature type="domain" description="IFT122 second beta-propeller" evidence="8">
    <location>
        <begin position="315"/>
        <end position="552"/>
    </location>
</feature>
<dbReference type="GO" id="GO:0030991">
    <property type="term" value="C:intraciliary transport particle A"/>
    <property type="evidence" value="ECO:0007669"/>
    <property type="project" value="TreeGrafter"/>
</dbReference>
<dbReference type="InterPro" id="IPR036322">
    <property type="entry name" value="WD40_repeat_dom_sf"/>
</dbReference>
<name>A0A914CC48_9BILA</name>
<accession>A0A914CC48</accession>
<dbReference type="Proteomes" id="UP000887540">
    <property type="component" value="Unplaced"/>
</dbReference>
<dbReference type="Pfam" id="PF23381">
    <property type="entry name" value="Beta-prop_IFT122_1st"/>
    <property type="match status" value="2"/>
</dbReference>
<evidence type="ECO:0000256" key="3">
    <source>
        <dbReference type="ARBA" id="ARBA00022574"/>
    </source>
</evidence>
<evidence type="ECO:0000259" key="8">
    <source>
        <dbReference type="Pfam" id="PF23377"/>
    </source>
</evidence>
<evidence type="ECO:0000256" key="4">
    <source>
        <dbReference type="ARBA" id="ARBA00022737"/>
    </source>
</evidence>
<dbReference type="InterPro" id="IPR001680">
    <property type="entry name" value="WD40_rpt"/>
</dbReference>